<proteinExistence type="predicted"/>
<evidence type="ECO:0000313" key="2">
    <source>
        <dbReference type="Proteomes" id="UP000607653"/>
    </source>
</evidence>
<evidence type="ECO:0000313" key="1">
    <source>
        <dbReference type="EMBL" id="DAD25707.1"/>
    </source>
</evidence>
<organism evidence="1 2">
    <name type="scientific">Nelumbo nucifera</name>
    <name type="common">Sacred lotus</name>
    <dbReference type="NCBI Taxonomy" id="4432"/>
    <lineage>
        <taxon>Eukaryota</taxon>
        <taxon>Viridiplantae</taxon>
        <taxon>Streptophyta</taxon>
        <taxon>Embryophyta</taxon>
        <taxon>Tracheophyta</taxon>
        <taxon>Spermatophyta</taxon>
        <taxon>Magnoliopsida</taxon>
        <taxon>Proteales</taxon>
        <taxon>Nelumbonaceae</taxon>
        <taxon>Nelumbo</taxon>
    </lineage>
</organism>
<accession>A0A822XZR1</accession>
<comment type="caution">
    <text evidence="1">The sequence shown here is derived from an EMBL/GenBank/DDBJ whole genome shotgun (WGS) entry which is preliminary data.</text>
</comment>
<keyword evidence="2" id="KW-1185">Reference proteome</keyword>
<protein>
    <submittedName>
        <fullName evidence="1">Uncharacterized protein</fullName>
    </submittedName>
</protein>
<gene>
    <name evidence="1" type="ORF">HUJ06_025731</name>
</gene>
<dbReference type="EMBL" id="DUZY01000001">
    <property type="protein sequence ID" value="DAD25707.1"/>
    <property type="molecule type" value="Genomic_DNA"/>
</dbReference>
<dbReference type="AlphaFoldDB" id="A0A822XZR1"/>
<reference evidence="1 2" key="1">
    <citation type="journal article" date="2020" name="Mol. Biol. Evol.">
        <title>Distinct Expression and Methylation Patterns for Genes with Different Fates following a Single Whole-Genome Duplication in Flowering Plants.</title>
        <authorList>
            <person name="Shi T."/>
            <person name="Rahmani R.S."/>
            <person name="Gugger P.F."/>
            <person name="Wang M."/>
            <person name="Li H."/>
            <person name="Zhang Y."/>
            <person name="Li Z."/>
            <person name="Wang Q."/>
            <person name="Van de Peer Y."/>
            <person name="Marchal K."/>
            <person name="Chen J."/>
        </authorList>
    </citation>
    <scope>NUCLEOTIDE SEQUENCE [LARGE SCALE GENOMIC DNA]</scope>
    <source>
        <tissue evidence="1">Leaf</tissue>
    </source>
</reference>
<sequence>MTILPFSFSVGVAGAISAIPRFYGPKEKPIIILNDRQHCPYCHCIQWKGLESMNKETVMFLLTLAISSSL</sequence>
<name>A0A822XZR1_NELNU</name>
<dbReference type="Proteomes" id="UP000607653">
    <property type="component" value="Unassembled WGS sequence"/>
</dbReference>